<feature type="domain" description="Nitroreductase" evidence="7">
    <location>
        <begin position="8"/>
        <end position="183"/>
    </location>
</feature>
<dbReference type="Proteomes" id="UP000293583">
    <property type="component" value="Unassembled WGS sequence"/>
</dbReference>
<gene>
    <name evidence="8" type="ORF">EWU20_10870</name>
</gene>
<reference evidence="8 9" key="1">
    <citation type="submission" date="2019-02" db="EMBL/GenBank/DDBJ databases">
        <title>Genome of a new Bacteroidetes strain.</title>
        <authorList>
            <person name="Pitt A."/>
        </authorList>
    </citation>
    <scope>NUCLEOTIDE SEQUENCE [LARGE SCALE GENOMIC DNA]</scope>
    <source>
        <strain evidence="8 9">103A-SOEBACH</strain>
    </source>
</reference>
<dbReference type="CDD" id="cd02149">
    <property type="entry name" value="NfsB-like"/>
    <property type="match status" value="1"/>
</dbReference>
<comment type="cofactor">
    <cofactor evidence="1">
        <name>FMN</name>
        <dbReference type="ChEBI" id="CHEBI:58210"/>
    </cofactor>
</comment>
<evidence type="ECO:0000256" key="4">
    <source>
        <dbReference type="ARBA" id="ARBA00022643"/>
    </source>
</evidence>
<keyword evidence="4" id="KW-0288">FMN</keyword>
<dbReference type="InterPro" id="IPR000415">
    <property type="entry name" value="Nitroreductase-like"/>
</dbReference>
<dbReference type="OrthoDB" id="9809288at2"/>
<dbReference type="Gene3D" id="3.40.109.10">
    <property type="entry name" value="NADH Oxidase"/>
    <property type="match status" value="1"/>
</dbReference>
<protein>
    <submittedName>
        <fullName evidence="8">NAD(P)H-dependent oxidoreductase</fullName>
    </submittedName>
</protein>
<dbReference type="GO" id="GO:0016491">
    <property type="term" value="F:oxidoreductase activity"/>
    <property type="evidence" value="ECO:0007669"/>
    <property type="project" value="UniProtKB-KW"/>
</dbReference>
<dbReference type="PANTHER" id="PTHR43673">
    <property type="entry name" value="NAD(P)H NITROREDUCTASE YDGI-RELATED"/>
    <property type="match status" value="1"/>
</dbReference>
<evidence type="ECO:0000259" key="7">
    <source>
        <dbReference type="Pfam" id="PF00881"/>
    </source>
</evidence>
<dbReference type="InterPro" id="IPR033878">
    <property type="entry name" value="NfsB-like"/>
</dbReference>
<comment type="similarity">
    <text evidence="2">Belongs to the nitroreductase family.</text>
</comment>
<evidence type="ECO:0000256" key="2">
    <source>
        <dbReference type="ARBA" id="ARBA00007118"/>
    </source>
</evidence>
<dbReference type="InterPro" id="IPR029479">
    <property type="entry name" value="Nitroreductase"/>
</dbReference>
<evidence type="ECO:0000256" key="1">
    <source>
        <dbReference type="ARBA" id="ARBA00001917"/>
    </source>
</evidence>
<dbReference type="Pfam" id="PF00881">
    <property type="entry name" value="Nitroreductase"/>
    <property type="match status" value="1"/>
</dbReference>
<proteinExistence type="inferred from homology"/>
<accession>A0A4Q9B9C9</accession>
<evidence type="ECO:0000313" key="8">
    <source>
        <dbReference type="EMBL" id="TBH71254.1"/>
    </source>
</evidence>
<dbReference type="PANTHER" id="PTHR43673:SF2">
    <property type="entry name" value="NITROREDUCTASE"/>
    <property type="match status" value="1"/>
</dbReference>
<dbReference type="AlphaFoldDB" id="A0A4Q9B9C9"/>
<evidence type="ECO:0000256" key="5">
    <source>
        <dbReference type="ARBA" id="ARBA00022857"/>
    </source>
</evidence>
<sequence>MSLIDSLSWRYATKRMTGNKVSAEKMDALLEAIRLSASGFGLQPYKILVIENPELKAKIQPIAYGQPQAVESSHLLVFAAWNDITETQIDAFIQLVADTRGLSVDMLGDYRGAIAGSLLGRPVEDKRNWAARQAYLAMGTALAAAGELQIDSTPMEGFIPAQLDELLGLEAMGLHSVLMLAVGERDAANDFMATATKVRYAKEDLVINL</sequence>
<evidence type="ECO:0000313" key="9">
    <source>
        <dbReference type="Proteomes" id="UP000293583"/>
    </source>
</evidence>
<evidence type="ECO:0000256" key="3">
    <source>
        <dbReference type="ARBA" id="ARBA00022630"/>
    </source>
</evidence>
<name>A0A4Q9B9C9_9BACT</name>
<keyword evidence="6" id="KW-0560">Oxidoreductase</keyword>
<keyword evidence="3" id="KW-0285">Flavoprotein</keyword>
<keyword evidence="5" id="KW-0521">NADP</keyword>
<evidence type="ECO:0000256" key="6">
    <source>
        <dbReference type="ARBA" id="ARBA00023002"/>
    </source>
</evidence>
<dbReference type="EMBL" id="SEWY01000005">
    <property type="protein sequence ID" value="TBH71254.1"/>
    <property type="molecule type" value="Genomic_DNA"/>
</dbReference>
<keyword evidence="9" id="KW-1185">Reference proteome</keyword>
<dbReference type="RefSeq" id="WP_130923851.1">
    <property type="nucleotide sequence ID" value="NZ_JAANOL010000001.1"/>
</dbReference>
<dbReference type="SUPFAM" id="SSF55469">
    <property type="entry name" value="FMN-dependent nitroreductase-like"/>
    <property type="match status" value="1"/>
</dbReference>
<organism evidence="8 9">
    <name type="scientific">Aquirufa antheringensis</name>
    <dbReference type="NCBI Taxonomy" id="2516559"/>
    <lineage>
        <taxon>Bacteria</taxon>
        <taxon>Pseudomonadati</taxon>
        <taxon>Bacteroidota</taxon>
        <taxon>Cytophagia</taxon>
        <taxon>Cytophagales</taxon>
        <taxon>Flectobacillaceae</taxon>
        <taxon>Aquirufa</taxon>
    </lineage>
</organism>
<comment type="caution">
    <text evidence="8">The sequence shown here is derived from an EMBL/GenBank/DDBJ whole genome shotgun (WGS) entry which is preliminary data.</text>
</comment>